<evidence type="ECO:0000313" key="1">
    <source>
        <dbReference type="EMBL" id="KOX76325.1"/>
    </source>
</evidence>
<dbReference type="EMBL" id="KQ435750">
    <property type="protein sequence ID" value="KOX76325.1"/>
    <property type="molecule type" value="Genomic_DNA"/>
</dbReference>
<name>A0A0M9A368_9HYME</name>
<keyword evidence="2" id="KW-1185">Reference proteome</keyword>
<reference evidence="1 2" key="1">
    <citation type="submission" date="2015-07" db="EMBL/GenBank/DDBJ databases">
        <title>The genome of Melipona quadrifasciata.</title>
        <authorList>
            <person name="Pan H."/>
            <person name="Kapheim K."/>
        </authorList>
    </citation>
    <scope>NUCLEOTIDE SEQUENCE [LARGE SCALE GENOMIC DNA]</scope>
    <source>
        <strain evidence="1">0111107301</strain>
        <tissue evidence="1">Whole body</tissue>
    </source>
</reference>
<sequence>MLRDGGKNVAAFSFNKVHRLVETVFASSPPRARRTLPPPVIVSSPIETRAATTGYCSGWAELWHR</sequence>
<protein>
    <submittedName>
        <fullName evidence="1">Uncharacterized protein</fullName>
    </submittedName>
</protein>
<evidence type="ECO:0000313" key="2">
    <source>
        <dbReference type="Proteomes" id="UP000053105"/>
    </source>
</evidence>
<accession>A0A0M9A368</accession>
<dbReference type="Proteomes" id="UP000053105">
    <property type="component" value="Unassembled WGS sequence"/>
</dbReference>
<dbReference type="AlphaFoldDB" id="A0A0M9A368"/>
<proteinExistence type="predicted"/>
<organism evidence="1 2">
    <name type="scientific">Melipona quadrifasciata</name>
    <dbReference type="NCBI Taxonomy" id="166423"/>
    <lineage>
        <taxon>Eukaryota</taxon>
        <taxon>Metazoa</taxon>
        <taxon>Ecdysozoa</taxon>
        <taxon>Arthropoda</taxon>
        <taxon>Hexapoda</taxon>
        <taxon>Insecta</taxon>
        <taxon>Pterygota</taxon>
        <taxon>Neoptera</taxon>
        <taxon>Endopterygota</taxon>
        <taxon>Hymenoptera</taxon>
        <taxon>Apocrita</taxon>
        <taxon>Aculeata</taxon>
        <taxon>Apoidea</taxon>
        <taxon>Anthophila</taxon>
        <taxon>Apidae</taxon>
        <taxon>Melipona</taxon>
    </lineage>
</organism>
<gene>
    <name evidence="1" type="ORF">WN51_11656</name>
</gene>